<evidence type="ECO:0000313" key="1">
    <source>
        <dbReference type="EMBL" id="KAJ7011498.1"/>
    </source>
</evidence>
<evidence type="ECO:0000313" key="2">
    <source>
        <dbReference type="Proteomes" id="UP001164929"/>
    </source>
</evidence>
<gene>
    <name evidence="1" type="ORF">NC653_001817</name>
</gene>
<keyword evidence="2" id="KW-1185">Reference proteome</keyword>
<dbReference type="AlphaFoldDB" id="A0AAD6WFZ5"/>
<reference evidence="1 2" key="1">
    <citation type="journal article" date="2023" name="Mol. Ecol. Resour.">
        <title>Chromosome-level genome assembly of a triploid poplar Populus alba 'Berolinensis'.</title>
        <authorList>
            <person name="Chen S."/>
            <person name="Yu Y."/>
            <person name="Wang X."/>
            <person name="Wang S."/>
            <person name="Zhang T."/>
            <person name="Zhou Y."/>
            <person name="He R."/>
            <person name="Meng N."/>
            <person name="Wang Y."/>
            <person name="Liu W."/>
            <person name="Liu Z."/>
            <person name="Liu J."/>
            <person name="Guo Q."/>
            <person name="Huang H."/>
            <person name="Sederoff R.R."/>
            <person name="Wang G."/>
            <person name="Qu G."/>
            <person name="Chen S."/>
        </authorList>
    </citation>
    <scope>NUCLEOTIDE SEQUENCE [LARGE SCALE GENOMIC DNA]</scope>
    <source>
        <strain evidence="1">SC-2020</strain>
    </source>
</reference>
<sequence length="87" mass="10538">MEDNSWQAFVLTTKDYWYIADVAFYVQYDIDFMPIDAQEKMKLSHGTFLHVSHREPRVFCPSKHGLKKFFEKYHMRKKYLINSLILT</sequence>
<comment type="caution">
    <text evidence="1">The sequence shown here is derived from an EMBL/GenBank/DDBJ whole genome shotgun (WGS) entry which is preliminary data.</text>
</comment>
<dbReference type="EMBL" id="JAQIZT010000001">
    <property type="protein sequence ID" value="KAJ7011498.1"/>
    <property type="molecule type" value="Genomic_DNA"/>
</dbReference>
<name>A0AAD6WFZ5_9ROSI</name>
<proteinExistence type="predicted"/>
<protein>
    <submittedName>
        <fullName evidence="1">Uncharacterized protein</fullName>
    </submittedName>
</protein>
<dbReference type="Proteomes" id="UP001164929">
    <property type="component" value="Chromosome 1"/>
</dbReference>
<accession>A0AAD6WFZ5</accession>
<organism evidence="1 2">
    <name type="scientific">Populus alba x Populus x berolinensis</name>
    <dbReference type="NCBI Taxonomy" id="444605"/>
    <lineage>
        <taxon>Eukaryota</taxon>
        <taxon>Viridiplantae</taxon>
        <taxon>Streptophyta</taxon>
        <taxon>Embryophyta</taxon>
        <taxon>Tracheophyta</taxon>
        <taxon>Spermatophyta</taxon>
        <taxon>Magnoliopsida</taxon>
        <taxon>eudicotyledons</taxon>
        <taxon>Gunneridae</taxon>
        <taxon>Pentapetalae</taxon>
        <taxon>rosids</taxon>
        <taxon>fabids</taxon>
        <taxon>Malpighiales</taxon>
        <taxon>Salicaceae</taxon>
        <taxon>Saliceae</taxon>
        <taxon>Populus</taxon>
    </lineage>
</organism>